<dbReference type="GO" id="GO:0032259">
    <property type="term" value="P:methylation"/>
    <property type="evidence" value="ECO:0007669"/>
    <property type="project" value="UniProtKB-KW"/>
</dbReference>
<name>A0A0N0E8K4_9HYPH</name>
<evidence type="ECO:0000256" key="1">
    <source>
        <dbReference type="ARBA" id="ARBA00022946"/>
    </source>
</evidence>
<dbReference type="InterPro" id="IPR027266">
    <property type="entry name" value="TrmE/GcvT-like"/>
</dbReference>
<sequence>MPNVVLDDRSLITFDGPDATHLLHNVLTCNIEKLEPGIAQAGALLTPQGKIMFDFLVSKTGDNSYLIDIDTDSADAFIQRMKMFRLRSKVEISESTESLVSISWDDDSSASSNGLRDTRFTDVDVYRSYPKDIETINRTEWDALRIENGVAESGRDFQLGDAFPHDVSLDQNSGIDFKKGCYIGQEVISRMHHRKTARRRILIARTETDFGDAVDLIANEKPVGTLGTKVGQSALALCRIDRVKDAMDNGDEIKAGNARVELSLPPSVSYSWPSESDKDA</sequence>
<dbReference type="GO" id="GO:0016226">
    <property type="term" value="P:iron-sulfur cluster assembly"/>
    <property type="evidence" value="ECO:0007669"/>
    <property type="project" value="TreeGrafter"/>
</dbReference>
<dbReference type="RefSeq" id="WP_211097670.1">
    <property type="nucleotide sequence ID" value="NZ_JXMU01000003.1"/>
</dbReference>
<keyword evidence="4" id="KW-0808">Transferase</keyword>
<dbReference type="GO" id="GO:0008168">
    <property type="term" value="F:methyltransferase activity"/>
    <property type="evidence" value="ECO:0007669"/>
    <property type="project" value="UniProtKB-KW"/>
</dbReference>
<organism evidence="4 5">
    <name type="scientific">Ahrensia marina</name>
    <dbReference type="NCBI Taxonomy" id="1514904"/>
    <lineage>
        <taxon>Bacteria</taxon>
        <taxon>Pseudomonadati</taxon>
        <taxon>Pseudomonadota</taxon>
        <taxon>Alphaproteobacteria</taxon>
        <taxon>Hyphomicrobiales</taxon>
        <taxon>Ahrensiaceae</taxon>
        <taxon>Ahrensia</taxon>
    </lineage>
</organism>
<dbReference type="SUPFAM" id="SSF103025">
    <property type="entry name" value="Folate-binding domain"/>
    <property type="match status" value="1"/>
</dbReference>
<dbReference type="InterPro" id="IPR006222">
    <property type="entry name" value="GCVT_N"/>
</dbReference>
<protein>
    <submittedName>
        <fullName evidence="4">Aminomethyltransferase</fullName>
    </submittedName>
</protein>
<dbReference type="Pfam" id="PF25455">
    <property type="entry name" value="Beta-barrel_CAF17_C"/>
    <property type="match status" value="1"/>
</dbReference>
<dbReference type="NCBIfam" id="TIGR03317">
    <property type="entry name" value="ygfZ_signature"/>
    <property type="match status" value="1"/>
</dbReference>
<keyword evidence="5" id="KW-1185">Reference proteome</keyword>
<dbReference type="InterPro" id="IPR045179">
    <property type="entry name" value="YgfZ/GcvT"/>
</dbReference>
<evidence type="ECO:0000259" key="2">
    <source>
        <dbReference type="Pfam" id="PF01571"/>
    </source>
</evidence>
<reference evidence="4 5" key="1">
    <citation type="submission" date="2015-01" db="EMBL/GenBank/DDBJ databases">
        <title>Ahrensia donghaiensis sp. nov., a novel dimethylsulphoniopropionate-cleavage bacterium isolated from seawater and emended descriptions of the genus Ahrensia and Ahrensia kielensis.</title>
        <authorList>
            <person name="Liu J."/>
        </authorList>
    </citation>
    <scope>NUCLEOTIDE SEQUENCE [LARGE SCALE GENOMIC DNA]</scope>
    <source>
        <strain evidence="4 5">LZD062</strain>
    </source>
</reference>
<dbReference type="STRING" id="1514904.SU32_03760"/>
<evidence type="ECO:0000313" key="5">
    <source>
        <dbReference type="Proteomes" id="UP000038011"/>
    </source>
</evidence>
<dbReference type="EMBL" id="JXMU01000003">
    <property type="protein sequence ID" value="KPB02455.1"/>
    <property type="molecule type" value="Genomic_DNA"/>
</dbReference>
<keyword evidence="1" id="KW-0809">Transit peptide</keyword>
<dbReference type="InterPro" id="IPR017703">
    <property type="entry name" value="YgfZ/GCV_T_CS"/>
</dbReference>
<dbReference type="PATRIC" id="fig|1514904.3.peg.2465"/>
<keyword evidence="4" id="KW-0489">Methyltransferase</keyword>
<proteinExistence type="predicted"/>
<dbReference type="AlphaFoldDB" id="A0A0N0E8K4"/>
<accession>A0A0N0E8K4</accession>
<evidence type="ECO:0000313" key="4">
    <source>
        <dbReference type="EMBL" id="KPB02455.1"/>
    </source>
</evidence>
<dbReference type="InterPro" id="IPR057460">
    <property type="entry name" value="CAF17_C"/>
</dbReference>
<dbReference type="Gene3D" id="3.30.1360.120">
    <property type="entry name" value="Probable tRNA modification gtpase trme, domain 1"/>
    <property type="match status" value="2"/>
</dbReference>
<gene>
    <name evidence="4" type="ORF">SU32_03760</name>
</gene>
<comment type="caution">
    <text evidence="4">The sequence shown here is derived from an EMBL/GenBank/DDBJ whole genome shotgun (WGS) entry which is preliminary data.</text>
</comment>
<dbReference type="PANTHER" id="PTHR22602:SF0">
    <property type="entry name" value="TRANSFERASE CAF17, MITOCHONDRIAL-RELATED"/>
    <property type="match status" value="1"/>
</dbReference>
<evidence type="ECO:0000259" key="3">
    <source>
        <dbReference type="Pfam" id="PF25455"/>
    </source>
</evidence>
<feature type="domain" description="CAF17 C-terminal" evidence="3">
    <location>
        <begin position="198"/>
        <end position="267"/>
    </location>
</feature>
<dbReference type="PIRSF" id="PIRSF006487">
    <property type="entry name" value="GcvT"/>
    <property type="match status" value="1"/>
</dbReference>
<feature type="domain" description="GCVT N-terminal" evidence="2">
    <location>
        <begin position="12"/>
        <end position="100"/>
    </location>
</feature>
<dbReference type="Pfam" id="PF01571">
    <property type="entry name" value="GCV_T"/>
    <property type="match status" value="1"/>
</dbReference>
<dbReference type="Proteomes" id="UP000038011">
    <property type="component" value="Unassembled WGS sequence"/>
</dbReference>
<dbReference type="PANTHER" id="PTHR22602">
    <property type="entry name" value="TRANSFERASE CAF17, MITOCHONDRIAL-RELATED"/>
    <property type="match status" value="1"/>
</dbReference>